<comment type="pathway">
    <text evidence="5">Amino-acid biosynthesis; D-alanine biosynthesis; D-alanine from L-alanine: step 1/1.</text>
</comment>
<feature type="domain" description="Alanine racemase C-terminal" evidence="8">
    <location>
        <begin position="243"/>
        <end position="371"/>
    </location>
</feature>
<organism evidence="9 10">
    <name type="scientific">Effusibacillus dendaii</name>
    <dbReference type="NCBI Taxonomy" id="2743772"/>
    <lineage>
        <taxon>Bacteria</taxon>
        <taxon>Bacillati</taxon>
        <taxon>Bacillota</taxon>
        <taxon>Bacilli</taxon>
        <taxon>Bacillales</taxon>
        <taxon>Alicyclobacillaceae</taxon>
        <taxon>Effusibacillus</taxon>
    </lineage>
</organism>
<dbReference type="CDD" id="cd00430">
    <property type="entry name" value="PLPDE_III_AR"/>
    <property type="match status" value="1"/>
</dbReference>
<comment type="similarity">
    <text evidence="5">Belongs to the alanine racemase family.</text>
</comment>
<evidence type="ECO:0000256" key="4">
    <source>
        <dbReference type="ARBA" id="ARBA00023235"/>
    </source>
</evidence>
<dbReference type="SUPFAM" id="SSF51419">
    <property type="entry name" value="PLP-binding barrel"/>
    <property type="match status" value="1"/>
</dbReference>
<feature type="binding site" evidence="5 7">
    <location>
        <position position="312"/>
    </location>
    <ligand>
        <name>substrate</name>
    </ligand>
</feature>
<dbReference type="AlphaFoldDB" id="A0A7I8DB36"/>
<dbReference type="InterPro" id="IPR001608">
    <property type="entry name" value="Ala_racemase_N"/>
</dbReference>
<dbReference type="RefSeq" id="WP_200756975.1">
    <property type="nucleotide sequence ID" value="NZ_AP023366.1"/>
</dbReference>
<keyword evidence="10" id="KW-1185">Reference proteome</keyword>
<dbReference type="UniPathway" id="UPA00042">
    <property type="reaction ID" value="UER00497"/>
</dbReference>
<reference evidence="9 10" key="1">
    <citation type="submission" date="2020-08" db="EMBL/GenBank/DDBJ databases">
        <title>Complete Genome Sequence of Effusibacillus dendaii Strain skT53, Isolated from Farmland soil.</title>
        <authorList>
            <person name="Konishi T."/>
            <person name="Kawasaki H."/>
        </authorList>
    </citation>
    <scope>NUCLEOTIDE SEQUENCE [LARGE SCALE GENOMIC DNA]</scope>
    <source>
        <strain evidence="10">skT53</strain>
    </source>
</reference>
<feature type="binding site" evidence="5 7">
    <location>
        <position position="134"/>
    </location>
    <ligand>
        <name>substrate</name>
    </ligand>
</feature>
<evidence type="ECO:0000256" key="5">
    <source>
        <dbReference type="HAMAP-Rule" id="MF_01201"/>
    </source>
</evidence>
<dbReference type="PANTHER" id="PTHR30511:SF0">
    <property type="entry name" value="ALANINE RACEMASE, CATABOLIC-RELATED"/>
    <property type="match status" value="1"/>
</dbReference>
<evidence type="ECO:0000256" key="2">
    <source>
        <dbReference type="ARBA" id="ARBA00001933"/>
    </source>
</evidence>
<evidence type="ECO:0000259" key="8">
    <source>
        <dbReference type="SMART" id="SM01005"/>
    </source>
</evidence>
<feature type="active site" description="Proton acceptor; specific for L-alanine" evidence="5">
    <location>
        <position position="264"/>
    </location>
</feature>
<dbReference type="HAMAP" id="MF_01201">
    <property type="entry name" value="Ala_racemase"/>
    <property type="match status" value="1"/>
</dbReference>
<dbReference type="EC" id="5.1.1.1" evidence="5"/>
<keyword evidence="4 5" id="KW-0413">Isomerase</keyword>
<dbReference type="SMART" id="SM01005">
    <property type="entry name" value="Ala_racemase_C"/>
    <property type="match status" value="1"/>
</dbReference>
<dbReference type="GO" id="GO:0030632">
    <property type="term" value="P:D-alanine biosynthetic process"/>
    <property type="evidence" value="ECO:0007669"/>
    <property type="project" value="UniProtKB-UniRule"/>
</dbReference>
<feature type="active site" description="Proton acceptor; specific for D-alanine" evidence="5">
    <location>
        <position position="36"/>
    </location>
</feature>
<dbReference type="Proteomes" id="UP000593802">
    <property type="component" value="Chromosome"/>
</dbReference>
<proteinExistence type="inferred from homology"/>
<dbReference type="Pfam" id="PF01168">
    <property type="entry name" value="Ala_racemase_N"/>
    <property type="match status" value="1"/>
</dbReference>
<gene>
    <name evidence="9" type="ORF">skT53_22020</name>
</gene>
<dbReference type="FunFam" id="2.40.37.10:FF:000006">
    <property type="entry name" value="Alanine racemase"/>
    <property type="match status" value="1"/>
</dbReference>
<dbReference type="InterPro" id="IPR029066">
    <property type="entry name" value="PLP-binding_barrel"/>
</dbReference>
<dbReference type="Gene3D" id="2.40.37.10">
    <property type="entry name" value="Lyase, Ornithine Decarboxylase, Chain A, domain 1"/>
    <property type="match status" value="1"/>
</dbReference>
<dbReference type="GO" id="GO:0008784">
    <property type="term" value="F:alanine racemase activity"/>
    <property type="evidence" value="ECO:0007669"/>
    <property type="project" value="UniProtKB-UniRule"/>
</dbReference>
<comment type="function">
    <text evidence="5">Catalyzes the interconversion of L-alanine and D-alanine. May also act on other amino acids.</text>
</comment>
<dbReference type="Gene3D" id="3.20.20.10">
    <property type="entry name" value="Alanine racemase"/>
    <property type="match status" value="1"/>
</dbReference>
<evidence type="ECO:0000313" key="10">
    <source>
        <dbReference type="Proteomes" id="UP000593802"/>
    </source>
</evidence>
<dbReference type="GO" id="GO:0030170">
    <property type="term" value="F:pyridoxal phosphate binding"/>
    <property type="evidence" value="ECO:0007669"/>
    <property type="project" value="UniProtKB-UniRule"/>
</dbReference>
<evidence type="ECO:0000313" key="9">
    <source>
        <dbReference type="EMBL" id="BCJ87217.1"/>
    </source>
</evidence>
<dbReference type="PRINTS" id="PR00992">
    <property type="entry name" value="ALARACEMASE"/>
</dbReference>
<dbReference type="KEGG" id="eff:skT53_22020"/>
<evidence type="ECO:0000256" key="7">
    <source>
        <dbReference type="PIRSR" id="PIRSR600821-52"/>
    </source>
</evidence>
<feature type="modified residue" description="N6-(pyridoxal phosphate)lysine" evidence="5 6">
    <location>
        <position position="36"/>
    </location>
</feature>
<dbReference type="GO" id="GO:0005829">
    <property type="term" value="C:cytosol"/>
    <property type="evidence" value="ECO:0007669"/>
    <property type="project" value="TreeGrafter"/>
</dbReference>
<comment type="cofactor">
    <cofactor evidence="2 5 6">
        <name>pyridoxal 5'-phosphate</name>
        <dbReference type="ChEBI" id="CHEBI:597326"/>
    </cofactor>
</comment>
<dbReference type="NCBIfam" id="TIGR00492">
    <property type="entry name" value="alr"/>
    <property type="match status" value="1"/>
</dbReference>
<comment type="catalytic activity">
    <reaction evidence="1 5">
        <text>L-alanine = D-alanine</text>
        <dbReference type="Rhea" id="RHEA:20249"/>
        <dbReference type="ChEBI" id="CHEBI:57416"/>
        <dbReference type="ChEBI" id="CHEBI:57972"/>
        <dbReference type="EC" id="5.1.1.1"/>
    </reaction>
</comment>
<sequence length="373" mass="41320">MIRPTWAEINLSNIAHNVQEFRRVLPSTTRILAAVKGDGYGHGAIPVAKQAIASGVDYLAVASVEEAIPLREAGIEEPILILGYTPPEAAEQVIRWNLTQTVFQNDLVDALEAAAKRTGTKARVHVKIDTGMGRIGLQAEEAIGFIRDLARREWIELEGVFSHLATADDPDPRYVRSQFSRWERLLQELDDHLIQIPLRHLANSAAAIKFPEMAYDMVRIGISLYGLYPGKQVDRSLIDLRQAMQFVTKIVHLKMLPRGAGVSYGATPVEREQALIATLPVGYADGYSRLLSNKSSVLVRGQRAPIIGRICMDQCMIDVTDIKGVSVGDQVVLYGEQGDEFISLDEIADLIGTISYEVACDLGKRVPRLYRFE</sequence>
<dbReference type="EMBL" id="AP023366">
    <property type="protein sequence ID" value="BCJ87217.1"/>
    <property type="molecule type" value="Genomic_DNA"/>
</dbReference>
<dbReference type="InterPro" id="IPR011079">
    <property type="entry name" value="Ala_racemase_C"/>
</dbReference>
<evidence type="ECO:0000256" key="6">
    <source>
        <dbReference type="PIRSR" id="PIRSR600821-50"/>
    </source>
</evidence>
<protein>
    <recommendedName>
        <fullName evidence="5">Alanine racemase</fullName>
        <ecNumber evidence="5">5.1.1.1</ecNumber>
    </recommendedName>
</protein>
<evidence type="ECO:0000256" key="3">
    <source>
        <dbReference type="ARBA" id="ARBA00022898"/>
    </source>
</evidence>
<name>A0A7I8DB36_9BACL</name>
<dbReference type="PANTHER" id="PTHR30511">
    <property type="entry name" value="ALANINE RACEMASE"/>
    <property type="match status" value="1"/>
</dbReference>
<accession>A0A7I8DB36</accession>
<dbReference type="FunFam" id="3.20.20.10:FF:000002">
    <property type="entry name" value="Alanine racemase"/>
    <property type="match status" value="1"/>
</dbReference>
<dbReference type="SUPFAM" id="SSF50621">
    <property type="entry name" value="Alanine racemase C-terminal domain-like"/>
    <property type="match status" value="1"/>
</dbReference>
<evidence type="ECO:0000256" key="1">
    <source>
        <dbReference type="ARBA" id="ARBA00000316"/>
    </source>
</evidence>
<dbReference type="Pfam" id="PF00842">
    <property type="entry name" value="Ala_racemase_C"/>
    <property type="match status" value="1"/>
</dbReference>
<dbReference type="InterPro" id="IPR000821">
    <property type="entry name" value="Ala_racemase"/>
</dbReference>
<dbReference type="InterPro" id="IPR009006">
    <property type="entry name" value="Ala_racemase/Decarboxylase_C"/>
</dbReference>
<dbReference type="PROSITE" id="PS00395">
    <property type="entry name" value="ALANINE_RACEMASE"/>
    <property type="match status" value="1"/>
</dbReference>
<dbReference type="GO" id="GO:0009252">
    <property type="term" value="P:peptidoglycan biosynthetic process"/>
    <property type="evidence" value="ECO:0007669"/>
    <property type="project" value="TreeGrafter"/>
</dbReference>
<dbReference type="InterPro" id="IPR020622">
    <property type="entry name" value="Ala_racemase_pyridoxalP-BS"/>
</dbReference>
<keyword evidence="3 5" id="KW-0663">Pyridoxal phosphate</keyword>